<evidence type="ECO:0000313" key="2">
    <source>
        <dbReference type="EMBL" id="SHO67359.1"/>
    </source>
</evidence>
<dbReference type="AlphaFoldDB" id="A0A1M7ZRB6"/>
<evidence type="ECO:0000313" key="3">
    <source>
        <dbReference type="Proteomes" id="UP000186406"/>
    </source>
</evidence>
<feature type="region of interest" description="Disordered" evidence="1">
    <location>
        <begin position="108"/>
        <end position="153"/>
    </location>
</feature>
<sequence length="153" mass="16829">MAYWQEALLLLAAVWVLQAYGTWRQMKHYRTMMRALSQEWPDGWMGAGNARGVLGKGVIALVVAAPNGTVRAVRLMEGRSVFAKFRPFDIGIGDRLDEFAARAEAMTGSAKGRGQALSKAIDQIRQAQSRQAEKQSQQPSTSYNPSPLETTTA</sequence>
<dbReference type="STRING" id="1123029.SAMN02745172_04036"/>
<dbReference type="Proteomes" id="UP000186406">
    <property type="component" value="Unassembled WGS sequence"/>
</dbReference>
<evidence type="ECO:0000256" key="1">
    <source>
        <dbReference type="SAM" id="MobiDB-lite"/>
    </source>
</evidence>
<reference evidence="2 3" key="1">
    <citation type="submission" date="2016-12" db="EMBL/GenBank/DDBJ databases">
        <authorList>
            <person name="Song W.-J."/>
            <person name="Kurnit D.M."/>
        </authorList>
    </citation>
    <scope>NUCLEOTIDE SEQUENCE [LARGE SCALE GENOMIC DNA]</scope>
    <source>
        <strain evidence="2 3">DSM 19599</strain>
    </source>
</reference>
<protein>
    <submittedName>
        <fullName evidence="2">Glucitol operon activator protein</fullName>
    </submittedName>
</protein>
<dbReference type="RefSeq" id="WP_073632090.1">
    <property type="nucleotide sequence ID" value="NZ_FRXO01000013.1"/>
</dbReference>
<feature type="compositionally biased region" description="Polar residues" evidence="1">
    <location>
        <begin position="125"/>
        <end position="153"/>
    </location>
</feature>
<keyword evidence="3" id="KW-1185">Reference proteome</keyword>
<dbReference type="EMBL" id="FRXO01000013">
    <property type="protein sequence ID" value="SHO67359.1"/>
    <property type="molecule type" value="Genomic_DNA"/>
</dbReference>
<proteinExistence type="predicted"/>
<organism evidence="2 3">
    <name type="scientific">Pseudoxanthobacter soli DSM 19599</name>
    <dbReference type="NCBI Taxonomy" id="1123029"/>
    <lineage>
        <taxon>Bacteria</taxon>
        <taxon>Pseudomonadati</taxon>
        <taxon>Pseudomonadota</taxon>
        <taxon>Alphaproteobacteria</taxon>
        <taxon>Hyphomicrobiales</taxon>
        <taxon>Segnochrobactraceae</taxon>
        <taxon>Pseudoxanthobacter</taxon>
    </lineage>
</organism>
<gene>
    <name evidence="2" type="ORF">SAMN02745172_04036</name>
</gene>
<accession>A0A1M7ZRB6</accession>
<name>A0A1M7ZRB6_9HYPH</name>
<dbReference type="InterPro" id="IPR009693">
    <property type="entry name" value="Glucitol_operon_activator"/>
</dbReference>
<dbReference type="Pfam" id="PF06923">
    <property type="entry name" value="GutM"/>
    <property type="match status" value="1"/>
</dbReference>
<dbReference type="OrthoDB" id="7907309at2"/>